<dbReference type="RefSeq" id="WP_160939367.1">
    <property type="nucleotide sequence ID" value="NZ_SNVJ01000033.1"/>
</dbReference>
<proteinExistence type="predicted"/>
<dbReference type="GO" id="GO:0047575">
    <property type="term" value="F:4-carboxymuconolactone decarboxylase activity"/>
    <property type="evidence" value="ECO:0007669"/>
    <property type="project" value="UniProtKB-EC"/>
</dbReference>
<comment type="caution">
    <text evidence="3">The sequence shown here is derived from an EMBL/GenBank/DDBJ whole genome shotgun (WGS) entry which is preliminary data.</text>
</comment>
<dbReference type="Pfam" id="PF02627">
    <property type="entry name" value="CMD"/>
    <property type="match status" value="1"/>
</dbReference>
<sequence length="388" mass="41007">MFVKAGDLDVHVQVEGPPGAPWLLLLHSLGTNAHIWDDTAKVLARCWRVVRPDLRGHGLTTVTPGPYSIEQMAQDALAVLDALATRQTHVGGISLGGLIAQSLAAQAPERVRSLMLLDTALAVPPAETWRARAATVRAQGMEPLVDTVTAPWVTPQARNAPFAQGLRAMLRRTDPEGYAGAAEAIAAADCTEAARRLRLPTMVLLGKGDASTPLASAEALRNAIPGAQLQLIPDAAHLPPVERPEAVAAALCAFLAAQEANPAQDPLAAGLAVRRAVLGEAHVARASAAVTALDAPFQDYITRSVWGSIWTRPGLPRHTRSLLTLALMAALGREGEFLLHVRATRNTGVTPEEIAEVLLQVGAYAGVPLANHALKLAKQALKEMEETP</sequence>
<dbReference type="InterPro" id="IPR012788">
    <property type="entry name" value="Decarb_PcaC"/>
</dbReference>
<dbReference type="Proteomes" id="UP000460715">
    <property type="component" value="Unassembled WGS sequence"/>
</dbReference>
<dbReference type="Gene3D" id="3.40.50.1820">
    <property type="entry name" value="alpha/beta hydrolase"/>
    <property type="match status" value="1"/>
</dbReference>
<feature type="domain" description="AB hydrolase-1" evidence="1">
    <location>
        <begin position="21"/>
        <end position="244"/>
    </location>
</feature>
<dbReference type="SUPFAM" id="SSF69118">
    <property type="entry name" value="AhpD-like"/>
    <property type="match status" value="1"/>
</dbReference>
<dbReference type="NCBIfam" id="TIGR02425">
    <property type="entry name" value="decarb_PcaC"/>
    <property type="match status" value="1"/>
</dbReference>
<dbReference type="InterPro" id="IPR029032">
    <property type="entry name" value="AhpD-like"/>
</dbReference>
<feature type="domain" description="Carboxymuconolactone decarboxylase-like" evidence="2">
    <location>
        <begin position="297"/>
        <end position="378"/>
    </location>
</feature>
<reference evidence="3 4" key="1">
    <citation type="submission" date="2019-03" db="EMBL/GenBank/DDBJ databases">
        <title>Roseomonas sp. a novel Roseomonas species isolated from Sea whip Gorgonian.</title>
        <authorList>
            <person name="Li F."/>
            <person name="Pan X."/>
            <person name="Huang S."/>
            <person name="Li Z."/>
            <person name="Meng B."/>
        </authorList>
    </citation>
    <scope>NUCLEOTIDE SEQUENCE [LARGE SCALE GENOMIC DNA]</scope>
    <source>
        <strain evidence="3 4">M0104</strain>
    </source>
</reference>
<dbReference type="InterPro" id="IPR052512">
    <property type="entry name" value="4CMD/NDH-1_regulator"/>
</dbReference>
<gene>
    <name evidence="3" type="primary">pcaC</name>
    <name evidence="3" type="ORF">E0493_21665</name>
</gene>
<accession>A0A845BRE6</accession>
<dbReference type="Pfam" id="PF00561">
    <property type="entry name" value="Abhydrolase_1"/>
    <property type="match status" value="1"/>
</dbReference>
<protein>
    <submittedName>
        <fullName evidence="3">4-carboxymuconolactone decarboxylase</fullName>
        <ecNumber evidence="3">4.1.1.44</ecNumber>
    </submittedName>
</protein>
<evidence type="ECO:0000313" key="4">
    <source>
        <dbReference type="Proteomes" id="UP000460715"/>
    </source>
</evidence>
<dbReference type="OrthoDB" id="9801400at2"/>
<name>A0A845BRE6_9PROT</name>
<dbReference type="SUPFAM" id="SSF53474">
    <property type="entry name" value="alpha/beta-Hydrolases"/>
    <property type="match status" value="1"/>
</dbReference>
<evidence type="ECO:0000259" key="2">
    <source>
        <dbReference type="Pfam" id="PF02627"/>
    </source>
</evidence>
<evidence type="ECO:0000259" key="1">
    <source>
        <dbReference type="Pfam" id="PF00561"/>
    </source>
</evidence>
<dbReference type="PRINTS" id="PR00111">
    <property type="entry name" value="ABHYDROLASE"/>
</dbReference>
<evidence type="ECO:0000313" key="3">
    <source>
        <dbReference type="EMBL" id="MXP65959.1"/>
    </source>
</evidence>
<organism evidence="3 4">
    <name type="scientific">Teichococcus coralli</name>
    <dbReference type="NCBI Taxonomy" id="2545983"/>
    <lineage>
        <taxon>Bacteria</taxon>
        <taxon>Pseudomonadati</taxon>
        <taxon>Pseudomonadota</taxon>
        <taxon>Alphaproteobacteria</taxon>
        <taxon>Acetobacterales</taxon>
        <taxon>Roseomonadaceae</taxon>
        <taxon>Roseomonas</taxon>
    </lineage>
</organism>
<dbReference type="GO" id="GO:0051920">
    <property type="term" value="F:peroxiredoxin activity"/>
    <property type="evidence" value="ECO:0007669"/>
    <property type="project" value="InterPro"/>
</dbReference>
<dbReference type="AlphaFoldDB" id="A0A845BRE6"/>
<dbReference type="InterPro" id="IPR029058">
    <property type="entry name" value="AB_hydrolase_fold"/>
</dbReference>
<dbReference type="PANTHER" id="PTHR33570:SF2">
    <property type="entry name" value="CARBOXYMUCONOLACTONE DECARBOXYLASE-LIKE DOMAIN-CONTAINING PROTEIN"/>
    <property type="match status" value="1"/>
</dbReference>
<dbReference type="Gene3D" id="1.20.1290.10">
    <property type="entry name" value="AhpD-like"/>
    <property type="match status" value="1"/>
</dbReference>
<dbReference type="PANTHER" id="PTHR33570">
    <property type="entry name" value="4-CARBOXYMUCONOLACTONE DECARBOXYLASE FAMILY PROTEIN"/>
    <property type="match status" value="1"/>
</dbReference>
<keyword evidence="3" id="KW-0456">Lyase</keyword>
<dbReference type="InterPro" id="IPR000073">
    <property type="entry name" value="AB_hydrolase_1"/>
</dbReference>
<dbReference type="InterPro" id="IPR003779">
    <property type="entry name" value="CMD-like"/>
</dbReference>
<dbReference type="EMBL" id="SNVJ01000033">
    <property type="protein sequence ID" value="MXP65959.1"/>
    <property type="molecule type" value="Genomic_DNA"/>
</dbReference>
<keyword evidence="4" id="KW-1185">Reference proteome</keyword>
<dbReference type="EC" id="4.1.1.44" evidence="3"/>